<feature type="compositionally biased region" description="Low complexity" evidence="1">
    <location>
        <begin position="70"/>
        <end position="81"/>
    </location>
</feature>
<feature type="compositionally biased region" description="Polar residues" evidence="1">
    <location>
        <begin position="60"/>
        <end position="69"/>
    </location>
</feature>
<evidence type="ECO:0000313" key="2">
    <source>
        <dbReference type="EMBL" id="KAI1718154.1"/>
    </source>
</evidence>
<evidence type="ECO:0008006" key="4">
    <source>
        <dbReference type="Google" id="ProtNLM"/>
    </source>
</evidence>
<dbReference type="EMBL" id="JAKKPZ010000008">
    <property type="protein sequence ID" value="KAI1718154.1"/>
    <property type="molecule type" value="Genomic_DNA"/>
</dbReference>
<feature type="region of interest" description="Disordered" evidence="1">
    <location>
        <begin position="1"/>
        <end position="147"/>
    </location>
</feature>
<comment type="caution">
    <text evidence="2">The sequence shown here is derived from an EMBL/GenBank/DDBJ whole genome shotgun (WGS) entry which is preliminary data.</text>
</comment>
<dbReference type="InterPro" id="IPR013083">
    <property type="entry name" value="Znf_RING/FYVE/PHD"/>
</dbReference>
<dbReference type="AlphaFoldDB" id="A0AAD4N9C1"/>
<feature type="compositionally biased region" description="Pro residues" evidence="1">
    <location>
        <begin position="385"/>
        <end position="408"/>
    </location>
</feature>
<name>A0AAD4N9C1_9BILA</name>
<organism evidence="2 3">
    <name type="scientific">Ditylenchus destructor</name>
    <dbReference type="NCBI Taxonomy" id="166010"/>
    <lineage>
        <taxon>Eukaryota</taxon>
        <taxon>Metazoa</taxon>
        <taxon>Ecdysozoa</taxon>
        <taxon>Nematoda</taxon>
        <taxon>Chromadorea</taxon>
        <taxon>Rhabditida</taxon>
        <taxon>Tylenchina</taxon>
        <taxon>Tylenchomorpha</taxon>
        <taxon>Sphaerularioidea</taxon>
        <taxon>Anguinidae</taxon>
        <taxon>Anguininae</taxon>
        <taxon>Ditylenchus</taxon>
    </lineage>
</organism>
<evidence type="ECO:0000256" key="1">
    <source>
        <dbReference type="SAM" id="MobiDB-lite"/>
    </source>
</evidence>
<proteinExistence type="predicted"/>
<dbReference type="Proteomes" id="UP001201812">
    <property type="component" value="Unassembled WGS sequence"/>
</dbReference>
<accession>A0AAD4N9C1</accession>
<dbReference type="Gene3D" id="3.30.40.10">
    <property type="entry name" value="Zinc/RING finger domain, C3HC4 (zinc finger)"/>
    <property type="match status" value="1"/>
</dbReference>
<protein>
    <recommendedName>
        <fullName evidence="4">PHD-type domain-containing protein</fullName>
    </recommendedName>
</protein>
<sequence length="617" mass="67076">MPPTDLVLKHDNQSPHSAMSNLSSPNTNNGSHFSPPNQPPLPPLSQSQPPTSMGAPTGNGMPNNSQQRAPNGGNFPYGYGNVSPTEGSTASDTSQNGSGAVPNRMGSAGSNGPPGSQMGQSANDDDMGLAGFGTMPGNAGTSYANNQPNPAGNPMTTCNNGQMGHFNMPSPIKEQMMNQSSNNTFFPPNMTPQQYHQFMNGQHCPNTPTSATPPQFLNPNFMQNPNSGFLNPNHTMSTPPALNCNSNLSANGNTITIRNPFEEDDLIKTQQRPMSQPNFQGPFPPHPYFEHYRQEMCQKVYQLGGRDDAERLKMHVDRMKMPYTWQHRMNLPVPYPMPVQQSQMNPLIRMPQSIVMGPNGPMLVGPNGAMMPMPPKCSPGQFPGGMPPNMMPPGPMRPAQPPSQPAPQPTAKQTAAAKKKEKAAQKKQQQAAMAAAQAQAQAQMMSSGMTNGFGNMAGSPNNMAMLMNRPSCSVPPNMMGPNGAMQMPPEQMRGLTPEMKARMGQQQQCLNGSSPSPQFKVPLRSPPLQRPNKLHSMSEHRLVYEGECSSCREKITPGRGGIRCTAMSQGCHKVFHHDCARLDNMAYVEFVKDSRLEWICQLCQHQQGPQRTLIFSM</sequence>
<gene>
    <name evidence="2" type="ORF">DdX_06570</name>
</gene>
<feature type="compositionally biased region" description="Polar residues" evidence="1">
    <location>
        <begin position="82"/>
        <end position="98"/>
    </location>
</feature>
<reference evidence="2" key="1">
    <citation type="submission" date="2022-01" db="EMBL/GenBank/DDBJ databases">
        <title>Genome Sequence Resource for Two Populations of Ditylenchus destructor, the Migratory Endoparasitic Phytonematode.</title>
        <authorList>
            <person name="Zhang H."/>
            <person name="Lin R."/>
            <person name="Xie B."/>
        </authorList>
    </citation>
    <scope>NUCLEOTIDE SEQUENCE</scope>
    <source>
        <strain evidence="2">BazhouSP</strain>
    </source>
</reference>
<feature type="region of interest" description="Disordered" evidence="1">
    <location>
        <begin position="377"/>
        <end position="435"/>
    </location>
</feature>
<dbReference type="InterPro" id="IPR011011">
    <property type="entry name" value="Znf_FYVE_PHD"/>
</dbReference>
<feature type="compositionally biased region" description="Low complexity" evidence="1">
    <location>
        <begin position="426"/>
        <end position="435"/>
    </location>
</feature>
<evidence type="ECO:0000313" key="3">
    <source>
        <dbReference type="Proteomes" id="UP001201812"/>
    </source>
</evidence>
<keyword evidence="3" id="KW-1185">Reference proteome</keyword>
<feature type="compositionally biased region" description="Polar residues" evidence="1">
    <location>
        <begin position="14"/>
        <end position="32"/>
    </location>
</feature>
<feature type="compositionally biased region" description="Polar residues" evidence="1">
    <location>
        <begin position="108"/>
        <end position="122"/>
    </location>
</feature>
<dbReference type="SUPFAM" id="SSF57903">
    <property type="entry name" value="FYVE/PHD zinc finger"/>
    <property type="match status" value="1"/>
</dbReference>